<evidence type="ECO:0000256" key="8">
    <source>
        <dbReference type="ARBA" id="ARBA00022679"/>
    </source>
</evidence>
<evidence type="ECO:0000256" key="5">
    <source>
        <dbReference type="ARBA" id="ARBA00020295"/>
    </source>
</evidence>
<dbReference type="GO" id="GO:0005737">
    <property type="term" value="C:cytoplasm"/>
    <property type="evidence" value="ECO:0007669"/>
    <property type="project" value="UniProtKB-SubCell"/>
</dbReference>
<keyword evidence="8" id="KW-0808">Transferase</keyword>
<dbReference type="InterPro" id="IPR003385">
    <property type="entry name" value="Glyco_hydro_77"/>
</dbReference>
<dbReference type="EC" id="2.4.1.25" evidence="4"/>
<evidence type="ECO:0000256" key="9">
    <source>
        <dbReference type="ARBA" id="ARBA00023277"/>
    </source>
</evidence>
<dbReference type="EMBL" id="SUVG01000005">
    <property type="protein sequence ID" value="MBE6421399.1"/>
    <property type="molecule type" value="Genomic_DNA"/>
</dbReference>
<dbReference type="PANTHER" id="PTHR32518:SF3">
    <property type="entry name" value="4-ALPHA-GLUCANOTRANSFERASE"/>
    <property type="match status" value="1"/>
</dbReference>
<dbReference type="Pfam" id="PF02446">
    <property type="entry name" value="Glyco_hydro_77"/>
    <property type="match status" value="1"/>
</dbReference>
<dbReference type="InterPro" id="IPR017853">
    <property type="entry name" value="GH"/>
</dbReference>
<comment type="catalytic activity">
    <reaction evidence="1">
        <text>Transfers a segment of a (1-&gt;4)-alpha-D-glucan to a new position in an acceptor, which may be glucose or a (1-&gt;4)-alpha-D-glucan.</text>
        <dbReference type="EC" id="2.4.1.25"/>
    </reaction>
</comment>
<keyword evidence="9" id="KW-0119">Carbohydrate metabolism</keyword>
<evidence type="ECO:0000256" key="3">
    <source>
        <dbReference type="ARBA" id="ARBA00005684"/>
    </source>
</evidence>
<dbReference type="GO" id="GO:0004134">
    <property type="term" value="F:4-alpha-glucanotransferase activity"/>
    <property type="evidence" value="ECO:0007669"/>
    <property type="project" value="UniProtKB-EC"/>
</dbReference>
<dbReference type="Proteomes" id="UP000725649">
    <property type="component" value="Unassembled WGS sequence"/>
</dbReference>
<comment type="caution">
    <text evidence="13">The sequence shown here is derived from an EMBL/GenBank/DDBJ whole genome shotgun (WGS) entry which is preliminary data.</text>
</comment>
<dbReference type="SMART" id="SM01065">
    <property type="entry name" value="CBM_2"/>
    <property type="match status" value="1"/>
</dbReference>
<feature type="domain" description="CBM20" evidence="12">
    <location>
        <begin position="125"/>
        <end position="239"/>
    </location>
</feature>
<gene>
    <name evidence="13" type="ORF">E7027_04625</name>
</gene>
<evidence type="ECO:0000313" key="13">
    <source>
        <dbReference type="EMBL" id="MBE6421399.1"/>
    </source>
</evidence>
<evidence type="ECO:0000259" key="12">
    <source>
        <dbReference type="PROSITE" id="PS51166"/>
    </source>
</evidence>
<dbReference type="Gene3D" id="3.20.20.80">
    <property type="entry name" value="Glycosidases"/>
    <property type="match status" value="2"/>
</dbReference>
<evidence type="ECO:0000313" key="14">
    <source>
        <dbReference type="Proteomes" id="UP000725649"/>
    </source>
</evidence>
<dbReference type="PROSITE" id="PS51166">
    <property type="entry name" value="CBM20"/>
    <property type="match status" value="1"/>
</dbReference>
<sequence length="895" mass="103920">MKLSFQIPYQTAWGQTLHAVLYRAGAGANERKINIPLSTQDGKIWQGEMQLLLKQPLSLHYHYEVRCGARILRREWQAVPRRLEIHPQVEAYYVNDSWRELPQESFLYTSALTDVFRRRARAKHALRLFKRTLVLRAQSARPEPGQSLWLCGSADSLGAWDSAKAIPLVEGEHNEWTCTLDAEQLPKQFEYKLIVKKQNADVADTVWEDGPNRTFSLPELKEKEVWIQDDHRPVFTWKKLFRTAGVVLPVFSLRSESGWGVGDFGDLEKLTDWAVETGQRVIQILPINDTSLTGTWQDSYPYNAVSVYAFHPMYADMRQLPPLDAKTNGLFEEERKKLNDLQQVDYEAVLKLKRKRLELAFEQDGSRVLAGAEFKQFFQQNEHWLTAYAMFSVLRERYQTADFSTWPQYTIFTRMDLQHFCAPSSPDYAEVSFWYYVQFILHTHLTKAIRRAREKGVILKGDIPIGISPYSVEAWTEQNLFNVNAQAGAPPDDFSATGQNWGFPTYNWDIMAQDGYRWWKQRFGHMARYFDAYRIDHVLGFFRIWEIPSHSVQGLLGQFTPALPMDAQEIRSYGLVFQENFLKPYISEQYLLEKFADLAAEVKKNFLVPAANGLFALKPEFDTQRKIEAELLGKTDEKTNRVREGLYALVSNVLFVKDTKDPYKYHPRISALQDGAFRALNPQDKEAFTRLYNDYFFRRHNEFWKTEALKKLPALTQSTRLLCCAEDLGMIPACVPDVMGELQMLSLEIQRMPKRLGETFADTKNYPYLSVSTPSTHDMSVVRGWWKETPTLTQQFWQNVLGRSGQAQTEADGKTCEQIVRMHLESPSMLALLSFQDWTGMDETLRAPDPEAERINIPANPRHYWRYRMHLTLEDLLEKKSFNGKIRQMLADSKR</sequence>
<accession>A0A928DSI3</accession>
<evidence type="ECO:0000256" key="2">
    <source>
        <dbReference type="ARBA" id="ARBA00004496"/>
    </source>
</evidence>
<keyword evidence="7" id="KW-0328">Glycosyltransferase</keyword>
<protein>
    <recommendedName>
        <fullName evidence="5">4-alpha-glucanotransferase</fullName>
        <ecNumber evidence="4">2.4.1.25</ecNumber>
    </recommendedName>
    <alternativeName>
        <fullName evidence="10">Amylomaltase</fullName>
    </alternativeName>
    <alternativeName>
        <fullName evidence="11">Disproportionating enzyme</fullName>
    </alternativeName>
</protein>
<dbReference type="GO" id="GO:0005975">
    <property type="term" value="P:carbohydrate metabolic process"/>
    <property type="evidence" value="ECO:0007669"/>
    <property type="project" value="InterPro"/>
</dbReference>
<evidence type="ECO:0000256" key="4">
    <source>
        <dbReference type="ARBA" id="ARBA00012560"/>
    </source>
</evidence>
<dbReference type="SUPFAM" id="SSF51445">
    <property type="entry name" value="(Trans)glycosidases"/>
    <property type="match status" value="1"/>
</dbReference>
<organism evidence="13 14">
    <name type="scientific">Candidatus Avelusimicrobium gallicola</name>
    <dbReference type="NCBI Taxonomy" id="2562704"/>
    <lineage>
        <taxon>Bacteria</taxon>
        <taxon>Pseudomonadati</taxon>
        <taxon>Elusimicrobiota</taxon>
        <taxon>Elusimicrobia</taxon>
        <taxon>Elusimicrobiales</taxon>
        <taxon>Elusimicrobiaceae</taxon>
        <taxon>Candidatus Avelusimicrobium</taxon>
    </lineage>
</organism>
<dbReference type="GO" id="GO:2001070">
    <property type="term" value="F:starch binding"/>
    <property type="evidence" value="ECO:0007669"/>
    <property type="project" value="InterPro"/>
</dbReference>
<dbReference type="Gene3D" id="2.60.40.10">
    <property type="entry name" value="Immunoglobulins"/>
    <property type="match status" value="1"/>
</dbReference>
<reference evidence="13" key="1">
    <citation type="submission" date="2019-04" db="EMBL/GenBank/DDBJ databases">
        <title>Evolution of Biomass-Degrading Anaerobic Consortia Revealed by Metagenomics.</title>
        <authorList>
            <person name="Peng X."/>
        </authorList>
    </citation>
    <scope>NUCLEOTIDE SEQUENCE</scope>
    <source>
        <strain evidence="13">SIG66</strain>
    </source>
</reference>
<dbReference type="PANTHER" id="PTHR32518">
    <property type="match status" value="1"/>
</dbReference>
<dbReference type="InterPro" id="IPR002044">
    <property type="entry name" value="CBM20"/>
</dbReference>
<keyword evidence="6" id="KW-0963">Cytoplasm</keyword>
<evidence type="ECO:0000256" key="6">
    <source>
        <dbReference type="ARBA" id="ARBA00022490"/>
    </source>
</evidence>
<evidence type="ECO:0000256" key="7">
    <source>
        <dbReference type="ARBA" id="ARBA00022676"/>
    </source>
</evidence>
<dbReference type="SUPFAM" id="SSF49452">
    <property type="entry name" value="Starch-binding domain-like"/>
    <property type="match status" value="1"/>
</dbReference>
<dbReference type="Pfam" id="PF00686">
    <property type="entry name" value="CBM_20"/>
    <property type="match status" value="1"/>
</dbReference>
<dbReference type="InterPro" id="IPR013783">
    <property type="entry name" value="Ig-like_fold"/>
</dbReference>
<proteinExistence type="inferred from homology"/>
<comment type="similarity">
    <text evidence="3">Belongs to the disproportionating enzyme family.</text>
</comment>
<comment type="subcellular location">
    <subcellularLocation>
        <location evidence="2">Cytoplasm</location>
    </subcellularLocation>
</comment>
<dbReference type="AlphaFoldDB" id="A0A928DSI3"/>
<evidence type="ECO:0000256" key="10">
    <source>
        <dbReference type="ARBA" id="ARBA00031423"/>
    </source>
</evidence>
<name>A0A928DSI3_9BACT</name>
<evidence type="ECO:0000256" key="11">
    <source>
        <dbReference type="ARBA" id="ARBA00031501"/>
    </source>
</evidence>
<evidence type="ECO:0000256" key="1">
    <source>
        <dbReference type="ARBA" id="ARBA00000439"/>
    </source>
</evidence>
<dbReference type="InterPro" id="IPR013784">
    <property type="entry name" value="Carb-bd-like_fold"/>
</dbReference>